<dbReference type="PANTHER" id="PTHR46825">
    <property type="entry name" value="D-ALANYL-D-ALANINE-CARBOXYPEPTIDASE/ENDOPEPTIDASE AMPH"/>
    <property type="match status" value="1"/>
</dbReference>
<evidence type="ECO:0000259" key="3">
    <source>
        <dbReference type="Pfam" id="PF00144"/>
    </source>
</evidence>
<reference evidence="4 5" key="1">
    <citation type="submission" date="2024-04" db="EMBL/GenBank/DDBJ databases">
        <title>Tritrichomonas musculus Genome.</title>
        <authorList>
            <person name="Alves-Ferreira E."/>
            <person name="Grigg M."/>
            <person name="Lorenzi H."/>
            <person name="Galac M."/>
        </authorList>
    </citation>
    <scope>NUCLEOTIDE SEQUENCE [LARGE SCALE GENOMIC DNA]</scope>
    <source>
        <strain evidence="4 5">EAF2021</strain>
    </source>
</reference>
<dbReference type="InterPro" id="IPR050491">
    <property type="entry name" value="AmpC-like"/>
</dbReference>
<evidence type="ECO:0000313" key="4">
    <source>
        <dbReference type="EMBL" id="KAK8833998.1"/>
    </source>
</evidence>
<protein>
    <recommendedName>
        <fullName evidence="3">Beta-lactamase-related domain-containing protein</fullName>
    </recommendedName>
</protein>
<sequence length="369" mass="41524">MGIICVLLTFTKVSNFYAKCYNVYENVDYLLNEKLNLQNGGASIAIMHNGQIKYQNCYGFSDGETKEKINKNTRFNIASISKIFAVVATMILVDEEKLDIDKPICEYLPEFSMANENFKKITTRMLLSYSSGICGTFLDGYEGSEYDKNYTKKFLEFIKTQDLKFEPGSSSFYCNNSIVPIEILVEKLTGKRYIDFIKEKIFTPLDLKNTGVSLGEYLVNGGTNIAYAFEGGQNIPPLAISSYTAGGLSSTAIDLCRLGEIFCENSQTKILSKRSINEIKKIHSNIIPDKIPEQVYCLGFSKIIGEKYQDVECLSKSGVSNNHQAMLFVLPEKNIVISILISDKDYESWFSTNNELMFNVLDGVIEILN</sequence>
<dbReference type="SUPFAM" id="SSF56601">
    <property type="entry name" value="beta-lactamase/transpeptidase-like"/>
    <property type="match status" value="1"/>
</dbReference>
<comment type="caution">
    <text evidence="4">The sequence shown here is derived from an EMBL/GenBank/DDBJ whole genome shotgun (WGS) entry which is preliminary data.</text>
</comment>
<gene>
    <name evidence="4" type="ORF">M9Y10_037220</name>
</gene>
<evidence type="ECO:0000256" key="2">
    <source>
        <dbReference type="ARBA" id="ARBA00023136"/>
    </source>
</evidence>
<dbReference type="Gene3D" id="3.40.710.10">
    <property type="entry name" value="DD-peptidase/beta-lactamase superfamily"/>
    <property type="match status" value="1"/>
</dbReference>
<dbReference type="Pfam" id="PF00144">
    <property type="entry name" value="Beta-lactamase"/>
    <property type="match status" value="1"/>
</dbReference>
<accession>A0ABR2GJA4</accession>
<evidence type="ECO:0000256" key="1">
    <source>
        <dbReference type="ARBA" id="ARBA00004370"/>
    </source>
</evidence>
<organism evidence="4 5">
    <name type="scientific">Tritrichomonas musculus</name>
    <dbReference type="NCBI Taxonomy" id="1915356"/>
    <lineage>
        <taxon>Eukaryota</taxon>
        <taxon>Metamonada</taxon>
        <taxon>Parabasalia</taxon>
        <taxon>Tritrichomonadida</taxon>
        <taxon>Tritrichomonadidae</taxon>
        <taxon>Tritrichomonas</taxon>
    </lineage>
</organism>
<dbReference type="InterPro" id="IPR012338">
    <property type="entry name" value="Beta-lactam/transpept-like"/>
</dbReference>
<comment type="subcellular location">
    <subcellularLocation>
        <location evidence="1">Membrane</location>
    </subcellularLocation>
</comment>
<proteinExistence type="predicted"/>
<keyword evidence="5" id="KW-1185">Reference proteome</keyword>
<name>A0ABR2GJA4_9EUKA</name>
<dbReference type="InterPro" id="IPR001466">
    <property type="entry name" value="Beta-lactam-related"/>
</dbReference>
<dbReference type="Proteomes" id="UP001470230">
    <property type="component" value="Unassembled WGS sequence"/>
</dbReference>
<dbReference type="EMBL" id="JAPFFF010000558">
    <property type="protein sequence ID" value="KAK8833998.1"/>
    <property type="molecule type" value="Genomic_DNA"/>
</dbReference>
<dbReference type="PANTHER" id="PTHR46825:SF11">
    <property type="entry name" value="PENICILLIN-BINDING PROTEIN 4"/>
    <property type="match status" value="1"/>
</dbReference>
<evidence type="ECO:0000313" key="5">
    <source>
        <dbReference type="Proteomes" id="UP001470230"/>
    </source>
</evidence>
<feature type="domain" description="Beta-lactamase-related" evidence="3">
    <location>
        <begin position="40"/>
        <end position="346"/>
    </location>
</feature>
<keyword evidence="2" id="KW-0472">Membrane</keyword>